<gene>
    <name evidence="1" type="ORF">L2E82_08360</name>
</gene>
<accession>A0ACB9G7D9</accession>
<organism evidence="1 2">
    <name type="scientific">Cichorium intybus</name>
    <name type="common">Chicory</name>
    <dbReference type="NCBI Taxonomy" id="13427"/>
    <lineage>
        <taxon>Eukaryota</taxon>
        <taxon>Viridiplantae</taxon>
        <taxon>Streptophyta</taxon>
        <taxon>Embryophyta</taxon>
        <taxon>Tracheophyta</taxon>
        <taxon>Spermatophyta</taxon>
        <taxon>Magnoliopsida</taxon>
        <taxon>eudicotyledons</taxon>
        <taxon>Gunneridae</taxon>
        <taxon>Pentapetalae</taxon>
        <taxon>asterids</taxon>
        <taxon>campanulids</taxon>
        <taxon>Asterales</taxon>
        <taxon>Asteraceae</taxon>
        <taxon>Cichorioideae</taxon>
        <taxon>Cichorieae</taxon>
        <taxon>Cichoriinae</taxon>
        <taxon>Cichorium</taxon>
    </lineage>
</organism>
<proteinExistence type="predicted"/>
<evidence type="ECO:0000313" key="2">
    <source>
        <dbReference type="Proteomes" id="UP001055811"/>
    </source>
</evidence>
<protein>
    <submittedName>
        <fullName evidence="1">Uncharacterized protein</fullName>
    </submittedName>
</protein>
<keyword evidence="2" id="KW-1185">Reference proteome</keyword>
<dbReference type="Proteomes" id="UP001055811">
    <property type="component" value="Linkage Group LG02"/>
</dbReference>
<sequence>MNTVTRYSNFGTKKLIDVWRRAACDVRYQRGQEGRRDVLCATAGLAAKVEQNRFRQHNEIRQEKSISEIKKNQIEKMGGGLGIADFRRVEEMVLWVVGHGGCSQKRGRCHTPLKRKHRI</sequence>
<reference evidence="2" key="1">
    <citation type="journal article" date="2022" name="Mol. Ecol. Resour.">
        <title>The genomes of chicory, endive, great burdock and yacon provide insights into Asteraceae palaeo-polyploidization history and plant inulin production.</title>
        <authorList>
            <person name="Fan W."/>
            <person name="Wang S."/>
            <person name="Wang H."/>
            <person name="Wang A."/>
            <person name="Jiang F."/>
            <person name="Liu H."/>
            <person name="Zhao H."/>
            <person name="Xu D."/>
            <person name="Zhang Y."/>
        </authorList>
    </citation>
    <scope>NUCLEOTIDE SEQUENCE [LARGE SCALE GENOMIC DNA]</scope>
    <source>
        <strain evidence="2">cv. Punajuju</strain>
    </source>
</reference>
<dbReference type="EMBL" id="CM042010">
    <property type="protein sequence ID" value="KAI3778970.1"/>
    <property type="molecule type" value="Genomic_DNA"/>
</dbReference>
<comment type="caution">
    <text evidence="1">The sequence shown here is derived from an EMBL/GenBank/DDBJ whole genome shotgun (WGS) entry which is preliminary data.</text>
</comment>
<reference evidence="1 2" key="2">
    <citation type="journal article" date="2022" name="Mol. Ecol. Resour.">
        <title>The genomes of chicory, endive, great burdock and yacon provide insights into Asteraceae paleo-polyploidization history and plant inulin production.</title>
        <authorList>
            <person name="Fan W."/>
            <person name="Wang S."/>
            <person name="Wang H."/>
            <person name="Wang A."/>
            <person name="Jiang F."/>
            <person name="Liu H."/>
            <person name="Zhao H."/>
            <person name="Xu D."/>
            <person name="Zhang Y."/>
        </authorList>
    </citation>
    <scope>NUCLEOTIDE SEQUENCE [LARGE SCALE GENOMIC DNA]</scope>
    <source>
        <strain evidence="2">cv. Punajuju</strain>
        <tissue evidence="1">Leaves</tissue>
    </source>
</reference>
<name>A0ACB9G7D9_CICIN</name>
<evidence type="ECO:0000313" key="1">
    <source>
        <dbReference type="EMBL" id="KAI3778970.1"/>
    </source>
</evidence>